<keyword evidence="6" id="KW-1185">Reference proteome</keyword>
<dbReference type="SUPFAM" id="SSF74924">
    <property type="entry name" value="Cap-Gly domain"/>
    <property type="match status" value="1"/>
</dbReference>
<evidence type="ECO:0000256" key="3">
    <source>
        <dbReference type="SAM" id="MobiDB-lite"/>
    </source>
</evidence>
<dbReference type="Proteomes" id="UP000431533">
    <property type="component" value="Unassembled WGS sequence"/>
</dbReference>
<keyword evidence="1" id="KW-0433">Leucine-rich repeat</keyword>
<evidence type="ECO:0000313" key="5">
    <source>
        <dbReference type="EMBL" id="TVY25824.1"/>
    </source>
</evidence>
<feature type="compositionally biased region" description="Acidic residues" evidence="3">
    <location>
        <begin position="515"/>
        <end position="530"/>
    </location>
</feature>
<dbReference type="Gene3D" id="2.30.30.190">
    <property type="entry name" value="CAP Gly-rich-like domain"/>
    <property type="match status" value="1"/>
</dbReference>
<organism evidence="5 6">
    <name type="scientific">Lachnellula hyalina</name>
    <dbReference type="NCBI Taxonomy" id="1316788"/>
    <lineage>
        <taxon>Eukaryota</taxon>
        <taxon>Fungi</taxon>
        <taxon>Dikarya</taxon>
        <taxon>Ascomycota</taxon>
        <taxon>Pezizomycotina</taxon>
        <taxon>Leotiomycetes</taxon>
        <taxon>Helotiales</taxon>
        <taxon>Lachnaceae</taxon>
        <taxon>Lachnellula</taxon>
    </lineage>
</organism>
<accession>A0A8H8TXB2</accession>
<protein>
    <submittedName>
        <fullName evidence="5">Tubulin-specific chaperone E</fullName>
    </submittedName>
</protein>
<dbReference type="InterPro" id="IPR001611">
    <property type="entry name" value="Leu-rich_rpt"/>
</dbReference>
<dbReference type="InterPro" id="IPR036859">
    <property type="entry name" value="CAP-Gly_dom_sf"/>
</dbReference>
<evidence type="ECO:0000256" key="1">
    <source>
        <dbReference type="ARBA" id="ARBA00022614"/>
    </source>
</evidence>
<proteinExistence type="predicted"/>
<dbReference type="PANTHER" id="PTHR45617">
    <property type="entry name" value="LEUCINE RICH REPEAT FAMILY PROTEIN"/>
    <property type="match status" value="1"/>
</dbReference>
<name>A0A8H8TXB2_9HELO</name>
<dbReference type="EMBL" id="QGMH01000085">
    <property type="protein sequence ID" value="TVY25824.1"/>
    <property type="molecule type" value="Genomic_DNA"/>
</dbReference>
<reference evidence="5 6" key="1">
    <citation type="submission" date="2018-05" db="EMBL/GenBank/DDBJ databases">
        <title>Genome sequencing and assembly of the regulated plant pathogen Lachnellula willkommii and related sister species for the development of diagnostic species identification markers.</title>
        <authorList>
            <person name="Giroux E."/>
            <person name="Bilodeau G."/>
        </authorList>
    </citation>
    <scope>NUCLEOTIDE SEQUENCE [LARGE SCALE GENOMIC DNA]</scope>
    <source>
        <strain evidence="5 6">CBS 185.66</strain>
    </source>
</reference>
<dbReference type="SMART" id="SM01052">
    <property type="entry name" value="CAP_GLY"/>
    <property type="match status" value="1"/>
</dbReference>
<comment type="caution">
    <text evidence="5">The sequence shown here is derived from an EMBL/GenBank/DDBJ whole genome shotgun (WGS) entry which is preliminary data.</text>
</comment>
<dbReference type="InterPro" id="IPR032675">
    <property type="entry name" value="LRR_dom_sf"/>
</dbReference>
<dbReference type="PROSITE" id="PS50245">
    <property type="entry name" value="CAP_GLY_2"/>
    <property type="match status" value="1"/>
</dbReference>
<dbReference type="Pfam" id="PF01302">
    <property type="entry name" value="CAP_GLY"/>
    <property type="match status" value="1"/>
</dbReference>
<dbReference type="OrthoDB" id="5273213at2759"/>
<feature type="region of interest" description="Disordered" evidence="3">
    <location>
        <begin position="514"/>
        <end position="547"/>
    </location>
</feature>
<dbReference type="SUPFAM" id="SSF52058">
    <property type="entry name" value="L domain-like"/>
    <property type="match status" value="1"/>
</dbReference>
<keyword evidence="2" id="KW-0677">Repeat</keyword>
<dbReference type="AlphaFoldDB" id="A0A8H8TXB2"/>
<dbReference type="InterPro" id="IPR000938">
    <property type="entry name" value="CAP-Gly_domain"/>
</dbReference>
<dbReference type="RefSeq" id="XP_031004612.1">
    <property type="nucleotide sequence ID" value="XM_031149524.1"/>
</dbReference>
<evidence type="ECO:0000256" key="2">
    <source>
        <dbReference type="ARBA" id="ARBA00022737"/>
    </source>
</evidence>
<evidence type="ECO:0000259" key="4">
    <source>
        <dbReference type="PROSITE" id="PS50245"/>
    </source>
</evidence>
<sequence length="580" mass="66179">MPSKYHVGQRISFESALCTVRYVGPVEGTEKEWLGVEWDDPTRGKHDGEHKGKRYFTCLSKARSAGSFVRPTRQADSEQSFVEAVHQKYATEITNQQAPEALDKQIVISGKVAEEVGFDKIRQQLSQLHELKIIIVDGLRINCAEKDRKAIREVCPKIVELDISRNLFEIWEEVVHICGELDDLRSLRINGNRFESGLKSTDSNHKAFRGITELEMDDMLLPWRDLAKTTEQFPTLTELAASSNHLTELDYPLRASNLKSLTLEYNDFTSLLDLSILSDLASLETLRLKGNNISIITPNDPTECPIFGSKLQYVDLSYNLISSWDFVDNLPAVFPGLTNLRLSHNPIYESKIKDTGSSSIAEEGYMLTLARLGNLKTLNFSNITTAERTNAEMYYLSQIGKEMAEVPESEEHAIIAKHKRYHELCKKYDAPTVVRKDTKEINPNFLEARLITFTFYMPPNTKADQEEAITIKRQIPKSFDVYRVKGLVGRMFDIPPLDSRLTWETGEWDPIAGYEEWEDDSSDDEDEDEKDDQRAAKASASLEEKGKWMKREVEIQESARKIGFCVDGMEANVRVELRKR</sequence>
<dbReference type="PROSITE" id="PS51450">
    <property type="entry name" value="LRR"/>
    <property type="match status" value="2"/>
</dbReference>
<dbReference type="GeneID" id="41984764"/>
<feature type="domain" description="CAP-Gly" evidence="4">
    <location>
        <begin position="24"/>
        <end position="70"/>
    </location>
</feature>
<dbReference type="Gene3D" id="3.80.10.10">
    <property type="entry name" value="Ribonuclease Inhibitor"/>
    <property type="match status" value="3"/>
</dbReference>
<evidence type="ECO:0000313" key="6">
    <source>
        <dbReference type="Proteomes" id="UP000431533"/>
    </source>
</evidence>
<gene>
    <name evidence="5" type="primary">TBCE</name>
    <name evidence="5" type="ORF">LHYA1_G004566</name>
</gene>